<keyword evidence="11" id="KW-0464">Manganese</keyword>
<dbReference type="FunFam" id="1.10.60.10:FF:000004">
    <property type="entry name" value="DtxR family transcriptional regulator"/>
    <property type="match status" value="1"/>
</dbReference>
<evidence type="ECO:0000256" key="9">
    <source>
        <dbReference type="ARBA" id="ARBA00023159"/>
    </source>
</evidence>
<dbReference type="InterPro" id="IPR011991">
    <property type="entry name" value="ArsR-like_HTH"/>
</dbReference>
<evidence type="ECO:0000313" key="16">
    <source>
        <dbReference type="Proteomes" id="UP000245469"/>
    </source>
</evidence>
<keyword evidence="5" id="KW-0678">Repressor</keyword>
<reference evidence="15 16" key="1">
    <citation type="submission" date="2018-03" db="EMBL/GenBank/DDBJ databases">
        <title>Genomic Encyclopedia of Archaeal and Bacterial Type Strains, Phase II (KMG-II): from individual species to whole genera.</title>
        <authorList>
            <person name="Goeker M."/>
        </authorList>
    </citation>
    <scope>NUCLEOTIDE SEQUENCE [LARGE SCALE GENOMIC DNA]</scope>
    <source>
        <strain evidence="15 16">DSM 44889</strain>
    </source>
</reference>
<evidence type="ECO:0000313" key="15">
    <source>
        <dbReference type="EMBL" id="PWJ49059.1"/>
    </source>
</evidence>
<name>A0A315ZUP0_9ACTN</name>
<dbReference type="GO" id="GO:0003700">
    <property type="term" value="F:DNA-binding transcription factor activity"/>
    <property type="evidence" value="ECO:0007669"/>
    <property type="project" value="InterPro"/>
</dbReference>
<dbReference type="InterPro" id="IPR050536">
    <property type="entry name" value="DtxR_MntR_Metal-Reg"/>
</dbReference>
<sequence>MREAVTVRDDRRVSPDRAREAGDGVTAVAEDYLKTIWSAQEWDDAPVTTSALAARLGLAPSTVSEQVKRLVDAGLVVPAPYRPVELTEAGRTRALRVVRRHRLLETYLVEHLGYGWDQVHEEAEVLEHVVSELFLERIDGLLGHPSRDPHGDPIPAADGAYSRPAAVLLTGCGEGVRVRVARISDDDPAVLRWLADSGVVLDAVLVLVRASSDDGDLLVLTESRTELLLPRAAAAALRVVLEAGA</sequence>
<gene>
    <name evidence="15" type="ORF">BXY45_12750</name>
</gene>
<dbReference type="SMART" id="SM00899">
    <property type="entry name" value="FeoA"/>
    <property type="match status" value="1"/>
</dbReference>
<keyword evidence="7" id="KW-0805">Transcription regulation</keyword>
<dbReference type="InterPro" id="IPR022689">
    <property type="entry name" value="Iron_dep_repressor"/>
</dbReference>
<keyword evidence="16" id="KW-1185">Reference proteome</keyword>
<dbReference type="Gene3D" id="2.30.30.90">
    <property type="match status" value="1"/>
</dbReference>
<feature type="region of interest" description="Disordered" evidence="13">
    <location>
        <begin position="1"/>
        <end position="21"/>
    </location>
</feature>
<protein>
    <recommendedName>
        <fullName evidence="12">Manganese transport regulator</fullName>
    </recommendedName>
</protein>
<keyword evidence="9" id="KW-0010">Activator</keyword>
<keyword evidence="6" id="KW-0408">Iron</keyword>
<dbReference type="GO" id="GO:0046914">
    <property type="term" value="F:transition metal ion binding"/>
    <property type="evidence" value="ECO:0007669"/>
    <property type="project" value="InterPro"/>
</dbReference>
<dbReference type="Pfam" id="PF01325">
    <property type="entry name" value="Fe_dep_repress"/>
    <property type="match status" value="1"/>
</dbReference>
<evidence type="ECO:0000259" key="14">
    <source>
        <dbReference type="PROSITE" id="PS50944"/>
    </source>
</evidence>
<evidence type="ECO:0000256" key="2">
    <source>
        <dbReference type="ARBA" id="ARBA00007871"/>
    </source>
</evidence>
<comment type="subcellular location">
    <subcellularLocation>
        <location evidence="1">Cytoplasm</location>
    </subcellularLocation>
</comment>
<dbReference type="Pfam" id="PF02742">
    <property type="entry name" value="Fe_dep_repr_C"/>
    <property type="match status" value="1"/>
</dbReference>
<evidence type="ECO:0000256" key="7">
    <source>
        <dbReference type="ARBA" id="ARBA00023015"/>
    </source>
</evidence>
<dbReference type="GO" id="GO:0046983">
    <property type="term" value="F:protein dimerization activity"/>
    <property type="evidence" value="ECO:0007669"/>
    <property type="project" value="InterPro"/>
</dbReference>
<proteinExistence type="inferred from homology"/>
<dbReference type="InterPro" id="IPR038157">
    <property type="entry name" value="FeoA_core_dom"/>
</dbReference>
<dbReference type="SUPFAM" id="SSF50037">
    <property type="entry name" value="C-terminal domain of transcriptional repressors"/>
    <property type="match status" value="1"/>
</dbReference>
<dbReference type="SUPFAM" id="SSF46785">
    <property type="entry name" value="Winged helix' DNA-binding domain"/>
    <property type="match status" value="1"/>
</dbReference>
<evidence type="ECO:0000256" key="11">
    <source>
        <dbReference type="ARBA" id="ARBA00023211"/>
    </source>
</evidence>
<dbReference type="CDD" id="cd00090">
    <property type="entry name" value="HTH_ARSR"/>
    <property type="match status" value="1"/>
</dbReference>
<comment type="subunit">
    <text evidence="3">Homodimer.</text>
</comment>
<comment type="caution">
    <text evidence="15">The sequence shown here is derived from an EMBL/GenBank/DDBJ whole genome shotgun (WGS) entry which is preliminary data.</text>
</comment>
<keyword evidence="4" id="KW-0963">Cytoplasm</keyword>
<evidence type="ECO:0000256" key="4">
    <source>
        <dbReference type="ARBA" id="ARBA00022490"/>
    </source>
</evidence>
<keyword evidence="10" id="KW-0804">Transcription</keyword>
<dbReference type="PANTHER" id="PTHR33238">
    <property type="entry name" value="IRON (METAL) DEPENDENT REPRESSOR, DTXR FAMILY"/>
    <property type="match status" value="1"/>
</dbReference>
<accession>A0A315ZUP0</accession>
<dbReference type="Gene3D" id="1.10.60.10">
    <property type="entry name" value="Iron dependent repressor, metal binding and dimerisation domain"/>
    <property type="match status" value="1"/>
</dbReference>
<evidence type="ECO:0000256" key="5">
    <source>
        <dbReference type="ARBA" id="ARBA00022491"/>
    </source>
</evidence>
<evidence type="ECO:0000256" key="8">
    <source>
        <dbReference type="ARBA" id="ARBA00023125"/>
    </source>
</evidence>
<dbReference type="InterPro" id="IPR008988">
    <property type="entry name" value="Transcriptional_repressor_C"/>
</dbReference>
<dbReference type="AlphaFoldDB" id="A0A315ZUP0"/>
<dbReference type="Proteomes" id="UP000245469">
    <property type="component" value="Unassembled WGS sequence"/>
</dbReference>
<dbReference type="SUPFAM" id="SSF47979">
    <property type="entry name" value="Iron-dependent repressor protein, dimerization domain"/>
    <property type="match status" value="1"/>
</dbReference>
<evidence type="ECO:0000256" key="1">
    <source>
        <dbReference type="ARBA" id="ARBA00004496"/>
    </source>
</evidence>
<evidence type="ECO:0000256" key="6">
    <source>
        <dbReference type="ARBA" id="ARBA00023004"/>
    </source>
</evidence>
<dbReference type="PANTHER" id="PTHR33238:SF11">
    <property type="entry name" value="TRANSCRIPTIONAL REGULATOR MNTR"/>
    <property type="match status" value="1"/>
</dbReference>
<dbReference type="GO" id="GO:0045892">
    <property type="term" value="P:negative regulation of DNA-templated transcription"/>
    <property type="evidence" value="ECO:0007669"/>
    <property type="project" value="TreeGrafter"/>
</dbReference>
<dbReference type="InterPro" id="IPR036390">
    <property type="entry name" value="WH_DNA-bd_sf"/>
</dbReference>
<keyword evidence="8" id="KW-0238">DNA-binding</keyword>
<dbReference type="Pfam" id="PF04023">
    <property type="entry name" value="FeoA"/>
    <property type="match status" value="1"/>
</dbReference>
<evidence type="ECO:0000256" key="10">
    <source>
        <dbReference type="ARBA" id="ARBA00023163"/>
    </source>
</evidence>
<dbReference type="SMART" id="SM00529">
    <property type="entry name" value="HTH_DTXR"/>
    <property type="match status" value="1"/>
</dbReference>
<organism evidence="15 16">
    <name type="scientific">Quadrisphaera granulorum</name>
    <dbReference type="NCBI Taxonomy" id="317664"/>
    <lineage>
        <taxon>Bacteria</taxon>
        <taxon>Bacillati</taxon>
        <taxon>Actinomycetota</taxon>
        <taxon>Actinomycetes</taxon>
        <taxon>Kineosporiales</taxon>
        <taxon>Kineosporiaceae</taxon>
        <taxon>Quadrisphaera</taxon>
    </lineage>
</organism>
<dbReference type="GO" id="GO:0005737">
    <property type="term" value="C:cytoplasm"/>
    <property type="evidence" value="ECO:0007669"/>
    <property type="project" value="UniProtKB-SubCell"/>
</dbReference>
<feature type="domain" description="HTH dtxR-type" evidence="14">
    <location>
        <begin position="25"/>
        <end position="87"/>
    </location>
</feature>
<dbReference type="InterPro" id="IPR022687">
    <property type="entry name" value="HTH_DTXR"/>
</dbReference>
<dbReference type="Gene3D" id="1.10.10.10">
    <property type="entry name" value="Winged helix-like DNA-binding domain superfamily/Winged helix DNA-binding domain"/>
    <property type="match status" value="1"/>
</dbReference>
<comment type="similarity">
    <text evidence="2">Belongs to the DtxR/MntR family.</text>
</comment>
<evidence type="ECO:0000256" key="3">
    <source>
        <dbReference type="ARBA" id="ARBA00011738"/>
    </source>
</evidence>
<dbReference type="InterPro" id="IPR036388">
    <property type="entry name" value="WH-like_DNA-bd_sf"/>
</dbReference>
<dbReference type="InterPro" id="IPR007167">
    <property type="entry name" value="Fe-transptr_FeoA-like"/>
</dbReference>
<dbReference type="PROSITE" id="PS50944">
    <property type="entry name" value="HTH_DTXR"/>
    <property type="match status" value="1"/>
</dbReference>
<dbReference type="GO" id="GO:0003677">
    <property type="term" value="F:DNA binding"/>
    <property type="evidence" value="ECO:0007669"/>
    <property type="project" value="UniProtKB-KW"/>
</dbReference>
<evidence type="ECO:0000256" key="12">
    <source>
        <dbReference type="ARBA" id="ARBA00032593"/>
    </source>
</evidence>
<dbReference type="EMBL" id="QGDQ01000027">
    <property type="protein sequence ID" value="PWJ49059.1"/>
    <property type="molecule type" value="Genomic_DNA"/>
</dbReference>
<dbReference type="InterPro" id="IPR036421">
    <property type="entry name" value="Fe_dep_repressor_sf"/>
</dbReference>
<dbReference type="InterPro" id="IPR001367">
    <property type="entry name" value="Fe_dep_repressor"/>
</dbReference>
<evidence type="ECO:0000256" key="13">
    <source>
        <dbReference type="SAM" id="MobiDB-lite"/>
    </source>
</evidence>